<protein>
    <submittedName>
        <fullName evidence="8">ABC transporter ATP-binding protein</fullName>
    </submittedName>
</protein>
<comment type="caution">
    <text evidence="8">The sequence shown here is derived from an EMBL/GenBank/DDBJ whole genome shotgun (WGS) entry which is preliminary data.</text>
</comment>
<dbReference type="SUPFAM" id="SSF52540">
    <property type="entry name" value="P-loop containing nucleoside triphosphate hydrolases"/>
    <property type="match status" value="1"/>
</dbReference>
<name>A0AAE4K7E8_9BURK</name>
<organism evidence="8">
    <name type="scientific">Herbaspirillum huttiense subsp. nephrolepidis</name>
    <dbReference type="NCBI Taxonomy" id="3075126"/>
    <lineage>
        <taxon>Bacteria</taxon>
        <taxon>Pseudomonadati</taxon>
        <taxon>Pseudomonadota</taxon>
        <taxon>Betaproteobacteria</taxon>
        <taxon>Burkholderiales</taxon>
        <taxon>Oxalobacteraceae</taxon>
        <taxon>Herbaspirillum</taxon>
    </lineage>
</organism>
<dbReference type="InterPro" id="IPR017871">
    <property type="entry name" value="ABC_transporter-like_CS"/>
</dbReference>
<dbReference type="AlphaFoldDB" id="A0AAE4K7E8"/>
<dbReference type="PANTHER" id="PTHR42794:SF1">
    <property type="entry name" value="HEMIN IMPORT ATP-BINDING PROTEIN HMUV"/>
    <property type="match status" value="1"/>
</dbReference>
<evidence type="ECO:0000256" key="3">
    <source>
        <dbReference type="ARBA" id="ARBA00022741"/>
    </source>
</evidence>
<sequence>MTNMTHSSVPVLQTRQLAVRAGARVLLQALDWQVRAGEFWCVLGRNGVGKSSLLHVLAGLQAAHAGEVLLQGRALSSFSPSQLALQRGLLLQHQQDAFSLPVLDAVMAGRFAHGDGWGGRDKDSALALAALEQVGLSGLAGQDLLRLSGGERQRVALATLLVQAPALCLLDEPTSHQDIAAQLQVMQLLQEWAQEGRAVVASCHDINLARRFASHILLLDGSTAHGGTAEAILQPAALEAAYGCRFFPVASPDGVVFVASQGEQEKRKV</sequence>
<dbReference type="InterPro" id="IPR027417">
    <property type="entry name" value="P-loop_NTPase"/>
</dbReference>
<evidence type="ECO:0000256" key="6">
    <source>
        <dbReference type="ARBA" id="ARBA00037066"/>
    </source>
</evidence>
<keyword evidence="2" id="KW-1003">Cell membrane</keyword>
<evidence type="ECO:0000313" key="8">
    <source>
        <dbReference type="EMBL" id="MDT0338407.1"/>
    </source>
</evidence>
<comment type="function">
    <text evidence="6">Part of the ABC transporter complex HmuTUV involved in hemin import. Responsible for energy coupling to the transport system.</text>
</comment>
<dbReference type="Pfam" id="PF00005">
    <property type="entry name" value="ABC_tran"/>
    <property type="match status" value="1"/>
</dbReference>
<dbReference type="CDD" id="cd03214">
    <property type="entry name" value="ABC_Iron-Siderophores_B12_Hemin"/>
    <property type="match status" value="1"/>
</dbReference>
<feature type="domain" description="ABC transporter" evidence="7">
    <location>
        <begin position="12"/>
        <end position="245"/>
    </location>
</feature>
<dbReference type="InterPro" id="IPR003593">
    <property type="entry name" value="AAA+_ATPase"/>
</dbReference>
<dbReference type="GO" id="GO:0005524">
    <property type="term" value="F:ATP binding"/>
    <property type="evidence" value="ECO:0007669"/>
    <property type="project" value="UniProtKB-KW"/>
</dbReference>
<evidence type="ECO:0000259" key="7">
    <source>
        <dbReference type="PROSITE" id="PS50893"/>
    </source>
</evidence>
<dbReference type="PROSITE" id="PS50893">
    <property type="entry name" value="ABC_TRANSPORTER_2"/>
    <property type="match status" value="1"/>
</dbReference>
<dbReference type="GO" id="GO:0016887">
    <property type="term" value="F:ATP hydrolysis activity"/>
    <property type="evidence" value="ECO:0007669"/>
    <property type="project" value="InterPro"/>
</dbReference>
<keyword evidence="3" id="KW-0547">Nucleotide-binding</keyword>
<dbReference type="Gene3D" id="3.40.50.300">
    <property type="entry name" value="P-loop containing nucleotide triphosphate hydrolases"/>
    <property type="match status" value="1"/>
</dbReference>
<accession>A0AAE4K7E8</accession>
<evidence type="ECO:0000256" key="2">
    <source>
        <dbReference type="ARBA" id="ARBA00022475"/>
    </source>
</evidence>
<keyword evidence="1" id="KW-0813">Transport</keyword>
<evidence type="ECO:0000256" key="5">
    <source>
        <dbReference type="ARBA" id="ARBA00022967"/>
    </source>
</evidence>
<keyword evidence="2" id="KW-0472">Membrane</keyword>
<evidence type="ECO:0000256" key="1">
    <source>
        <dbReference type="ARBA" id="ARBA00022448"/>
    </source>
</evidence>
<keyword evidence="4 8" id="KW-0067">ATP-binding</keyword>
<dbReference type="EMBL" id="JAVRAA010000008">
    <property type="protein sequence ID" value="MDT0338407.1"/>
    <property type="molecule type" value="Genomic_DNA"/>
</dbReference>
<dbReference type="PANTHER" id="PTHR42794">
    <property type="entry name" value="HEMIN IMPORT ATP-BINDING PROTEIN HMUV"/>
    <property type="match status" value="1"/>
</dbReference>
<dbReference type="SMART" id="SM00382">
    <property type="entry name" value="AAA"/>
    <property type="match status" value="1"/>
</dbReference>
<reference evidence="8" key="1">
    <citation type="submission" date="2023-02" db="EMBL/GenBank/DDBJ databases">
        <title>Description of Herbaspirillum huttiense subsp. nephrolepsisexaltata and Herbaspirillum huttiense subsp. lycopersicon.</title>
        <authorList>
            <person name="Poudel M."/>
            <person name="Sharma A."/>
            <person name="Goss E."/>
            <person name="Tapia J.H."/>
            <person name="Harmon C.M."/>
            <person name="Jones J.B."/>
        </authorList>
    </citation>
    <scope>NUCLEOTIDE SEQUENCE</scope>
    <source>
        <strain evidence="8">NC40101</strain>
    </source>
</reference>
<evidence type="ECO:0000256" key="4">
    <source>
        <dbReference type="ARBA" id="ARBA00022840"/>
    </source>
</evidence>
<gene>
    <name evidence="8" type="ORF">RJN63_16305</name>
</gene>
<dbReference type="InterPro" id="IPR003439">
    <property type="entry name" value="ABC_transporter-like_ATP-bd"/>
</dbReference>
<dbReference type="PROSITE" id="PS00211">
    <property type="entry name" value="ABC_TRANSPORTER_1"/>
    <property type="match status" value="1"/>
</dbReference>
<keyword evidence="5" id="KW-1278">Translocase</keyword>
<proteinExistence type="predicted"/>